<dbReference type="PANTHER" id="PTHR43190">
    <property type="entry name" value="N-ACETYL-D-GLUCOSAMINE KINASE"/>
    <property type="match status" value="1"/>
</dbReference>
<dbReference type="InterPro" id="IPR052519">
    <property type="entry name" value="Euk-type_GlcNAc_Kinase"/>
</dbReference>
<dbReference type="Gene3D" id="3.30.420.40">
    <property type="match status" value="2"/>
</dbReference>
<name>A0A1M6DA25_9FIRM</name>
<dbReference type="PANTHER" id="PTHR43190:SF3">
    <property type="entry name" value="N-ACETYL-D-GLUCOSAMINE KINASE"/>
    <property type="match status" value="1"/>
</dbReference>
<dbReference type="RefSeq" id="WP_073025207.1">
    <property type="nucleotide sequence ID" value="NZ_FQZS01000006.1"/>
</dbReference>
<proteinExistence type="predicted"/>
<dbReference type="STRING" id="1122184.SAMN02745176_01081"/>
<dbReference type="InterPro" id="IPR043129">
    <property type="entry name" value="ATPase_NBD"/>
</dbReference>
<gene>
    <name evidence="2" type="ORF">SAMN02745176_01081</name>
</gene>
<evidence type="ECO:0000259" key="1">
    <source>
        <dbReference type="Pfam" id="PF01869"/>
    </source>
</evidence>
<reference evidence="2 3" key="1">
    <citation type="submission" date="2016-11" db="EMBL/GenBank/DDBJ databases">
        <authorList>
            <person name="Jaros S."/>
            <person name="Januszkiewicz K."/>
            <person name="Wedrychowicz H."/>
        </authorList>
    </citation>
    <scope>NUCLEOTIDE SEQUENCE [LARGE SCALE GENOMIC DNA]</scope>
    <source>
        <strain evidence="2 3">DSM 19022</strain>
    </source>
</reference>
<dbReference type="CDD" id="cd24007">
    <property type="entry name" value="ASKHA_NBD_eukNAGK-like"/>
    <property type="match status" value="1"/>
</dbReference>
<dbReference type="Pfam" id="PF01869">
    <property type="entry name" value="BcrAD_BadFG"/>
    <property type="match status" value="1"/>
</dbReference>
<protein>
    <submittedName>
        <fullName evidence="2">BadF-type ATPase</fullName>
    </submittedName>
</protein>
<dbReference type="SUPFAM" id="SSF53067">
    <property type="entry name" value="Actin-like ATPase domain"/>
    <property type="match status" value="2"/>
</dbReference>
<organism evidence="2 3">
    <name type="scientific">Lutispora thermophila DSM 19022</name>
    <dbReference type="NCBI Taxonomy" id="1122184"/>
    <lineage>
        <taxon>Bacteria</taxon>
        <taxon>Bacillati</taxon>
        <taxon>Bacillota</taxon>
        <taxon>Clostridia</taxon>
        <taxon>Lutisporales</taxon>
        <taxon>Lutisporaceae</taxon>
        <taxon>Lutispora</taxon>
    </lineage>
</organism>
<accession>A0A1M6DA25</accession>
<evidence type="ECO:0000313" key="2">
    <source>
        <dbReference type="EMBL" id="SHI69888.1"/>
    </source>
</evidence>
<dbReference type="Proteomes" id="UP000184442">
    <property type="component" value="Unassembled WGS sequence"/>
</dbReference>
<feature type="domain" description="ATPase BadF/BadG/BcrA/BcrD type" evidence="1">
    <location>
        <begin position="5"/>
        <end position="298"/>
    </location>
</feature>
<dbReference type="OrthoDB" id="9772633at2"/>
<dbReference type="AlphaFoldDB" id="A0A1M6DA25"/>
<keyword evidence="3" id="KW-1185">Reference proteome</keyword>
<sequence>MKIYIGIDGGGTNLKALIGDSNKRVIGTAKSGPVNYQSVGIEKVKESFGSLLAYCKNELKIKHEDIECICMGCAGINNKMDEMIYKEMMNELGYSNKLLLYNDAFVALVGANGKAEGAVIISGTGSIAYGIKKDGTHVRVGGWGHIIGDEGSGYSIARDALNTIVRSMDGIIPYTMLTEAIMEKLKVKTLEELMTYIYDPRTQKQHIGELAPVVMDMAKSDKAAENIVKNAAYQLCNMVYALKRKMNLESFKLALSGSVLTKSEVVRNILIDQLKQNSPEIHVSLGEKEPVYGALMLAWKEAAI</sequence>
<dbReference type="EMBL" id="FQZS01000006">
    <property type="protein sequence ID" value="SHI69888.1"/>
    <property type="molecule type" value="Genomic_DNA"/>
</dbReference>
<dbReference type="InterPro" id="IPR002731">
    <property type="entry name" value="ATPase_BadF"/>
</dbReference>
<evidence type="ECO:0000313" key="3">
    <source>
        <dbReference type="Proteomes" id="UP000184442"/>
    </source>
</evidence>